<evidence type="ECO:0000313" key="2">
    <source>
        <dbReference type="Proteomes" id="UP001157502"/>
    </source>
</evidence>
<proteinExistence type="predicted"/>
<dbReference type="Proteomes" id="UP001157502">
    <property type="component" value="Chromosome 22"/>
</dbReference>
<gene>
    <name evidence="1" type="ORF">DPEC_G00254090</name>
</gene>
<name>A0ACC2FTV7_DALPE</name>
<protein>
    <submittedName>
        <fullName evidence="1">Uncharacterized protein</fullName>
    </submittedName>
</protein>
<dbReference type="EMBL" id="CM055749">
    <property type="protein sequence ID" value="KAJ7994884.1"/>
    <property type="molecule type" value="Genomic_DNA"/>
</dbReference>
<accession>A0ACC2FTV7</accession>
<keyword evidence="2" id="KW-1185">Reference proteome</keyword>
<sequence length="154" mass="16707">MGTPVSLVEDVTCMTLQHPTVARESREVCGAEDAGRPGREVTGATRGGGEGVSLKDRREQLSLSRLPSGFPSSSLPTGRNHTGQLHTRSTAPPTTSRDPEGTRTQHNWLVRYASKQLHIPVSATATIKEIKETCIIKDGTNKQPAQRTRVLKAR</sequence>
<reference evidence="1" key="1">
    <citation type="submission" date="2021-05" db="EMBL/GenBank/DDBJ databases">
        <authorList>
            <person name="Pan Q."/>
            <person name="Jouanno E."/>
            <person name="Zahm M."/>
            <person name="Klopp C."/>
            <person name="Cabau C."/>
            <person name="Louis A."/>
            <person name="Berthelot C."/>
            <person name="Parey E."/>
            <person name="Roest Crollius H."/>
            <person name="Montfort J."/>
            <person name="Robinson-Rechavi M."/>
            <person name="Bouchez O."/>
            <person name="Lampietro C."/>
            <person name="Lopez Roques C."/>
            <person name="Donnadieu C."/>
            <person name="Postlethwait J."/>
            <person name="Bobe J."/>
            <person name="Dillon D."/>
            <person name="Chandos A."/>
            <person name="von Hippel F."/>
            <person name="Guiguen Y."/>
        </authorList>
    </citation>
    <scope>NUCLEOTIDE SEQUENCE</scope>
    <source>
        <strain evidence="1">YG-Jan2019</strain>
    </source>
</reference>
<comment type="caution">
    <text evidence="1">The sequence shown here is derived from an EMBL/GenBank/DDBJ whole genome shotgun (WGS) entry which is preliminary data.</text>
</comment>
<evidence type="ECO:0000313" key="1">
    <source>
        <dbReference type="EMBL" id="KAJ7994884.1"/>
    </source>
</evidence>
<organism evidence="1 2">
    <name type="scientific">Dallia pectoralis</name>
    <name type="common">Alaska blackfish</name>
    <dbReference type="NCBI Taxonomy" id="75939"/>
    <lineage>
        <taxon>Eukaryota</taxon>
        <taxon>Metazoa</taxon>
        <taxon>Chordata</taxon>
        <taxon>Craniata</taxon>
        <taxon>Vertebrata</taxon>
        <taxon>Euteleostomi</taxon>
        <taxon>Actinopterygii</taxon>
        <taxon>Neopterygii</taxon>
        <taxon>Teleostei</taxon>
        <taxon>Protacanthopterygii</taxon>
        <taxon>Esociformes</taxon>
        <taxon>Umbridae</taxon>
        <taxon>Dallia</taxon>
    </lineage>
</organism>